<organism evidence="2">
    <name type="scientific">Pseudogymnoascus destructans</name>
    <dbReference type="NCBI Taxonomy" id="655981"/>
    <lineage>
        <taxon>Eukaryota</taxon>
        <taxon>Fungi</taxon>
        <taxon>Dikarya</taxon>
        <taxon>Ascomycota</taxon>
        <taxon>Pezizomycotina</taxon>
        <taxon>Leotiomycetes</taxon>
        <taxon>Thelebolales</taxon>
        <taxon>Thelebolaceae</taxon>
        <taxon>Pseudogymnoascus</taxon>
    </lineage>
</organism>
<feature type="region of interest" description="Disordered" evidence="1">
    <location>
        <begin position="32"/>
        <end position="53"/>
    </location>
</feature>
<protein>
    <submittedName>
        <fullName evidence="2">Uncharacterized protein</fullName>
    </submittedName>
</protein>
<dbReference type="EMBL" id="KV441394">
    <property type="protein sequence ID" value="OAF59330.1"/>
    <property type="molecule type" value="Genomic_DNA"/>
</dbReference>
<dbReference type="Proteomes" id="UP000077154">
    <property type="component" value="Unassembled WGS sequence"/>
</dbReference>
<dbReference type="AlphaFoldDB" id="A0A177AC13"/>
<proteinExistence type="predicted"/>
<feature type="region of interest" description="Disordered" evidence="1">
    <location>
        <begin position="69"/>
        <end position="102"/>
    </location>
</feature>
<accession>A0A177AC13</accession>
<sequence length="102" mass="11634">MIKDTGCSLLEGPRRFQKSTNRFAFPGSRCRDRRHRMRPVGRPEADFRNRPTVSRGSFHEAVVVTKDTGSGLLRGPRQIWDIDQPSPVSRQTSQSTNRPPFP</sequence>
<feature type="compositionally biased region" description="Polar residues" evidence="1">
    <location>
        <begin position="86"/>
        <end position="102"/>
    </location>
</feature>
<evidence type="ECO:0000256" key="1">
    <source>
        <dbReference type="SAM" id="MobiDB-lite"/>
    </source>
</evidence>
<dbReference type="RefSeq" id="XP_024324614.1">
    <property type="nucleotide sequence ID" value="XM_024467800.1"/>
</dbReference>
<dbReference type="GeneID" id="36287238"/>
<name>A0A177AC13_9PEZI</name>
<gene>
    <name evidence="2" type="ORF">VC83_04165</name>
</gene>
<reference evidence="2" key="1">
    <citation type="submission" date="2016-03" db="EMBL/GenBank/DDBJ databases">
        <title>Updated assembly of Pseudogymnoascus destructans, the fungus causing white-nose syndrome of bats.</title>
        <authorList>
            <person name="Palmer J.M."/>
            <person name="Drees K.P."/>
            <person name="Foster J.T."/>
            <person name="Lindner D.L."/>
        </authorList>
    </citation>
    <scope>NUCLEOTIDE SEQUENCE [LARGE SCALE GENOMIC DNA]</scope>
    <source>
        <strain evidence="2">20631-21</strain>
    </source>
</reference>
<evidence type="ECO:0000313" key="2">
    <source>
        <dbReference type="EMBL" id="OAF59330.1"/>
    </source>
</evidence>